<accession>S8FUN0</accession>
<protein>
    <submittedName>
        <fullName evidence="1">Uncharacterized protein</fullName>
    </submittedName>
</protein>
<keyword evidence="2" id="KW-1185">Reference proteome</keyword>
<dbReference type="HOGENOM" id="CLU_040574_0_0_1"/>
<dbReference type="InParanoid" id="S8FUN0"/>
<dbReference type="AlphaFoldDB" id="S8FUN0"/>
<dbReference type="EMBL" id="KE504125">
    <property type="protein sequence ID" value="EPT04881.1"/>
    <property type="molecule type" value="Genomic_DNA"/>
</dbReference>
<dbReference type="Proteomes" id="UP000015241">
    <property type="component" value="Unassembled WGS sequence"/>
</dbReference>
<evidence type="ECO:0000313" key="1">
    <source>
        <dbReference type="EMBL" id="EPT04881.1"/>
    </source>
</evidence>
<dbReference type="InterPro" id="IPR032675">
    <property type="entry name" value="LRR_dom_sf"/>
</dbReference>
<dbReference type="eggNOG" id="ENOG502SU0H">
    <property type="taxonomic scope" value="Eukaryota"/>
</dbReference>
<reference evidence="1 2" key="1">
    <citation type="journal article" date="2012" name="Science">
        <title>The Paleozoic origin of enzymatic lignin decomposition reconstructed from 31 fungal genomes.</title>
        <authorList>
            <person name="Floudas D."/>
            <person name="Binder M."/>
            <person name="Riley R."/>
            <person name="Barry K."/>
            <person name="Blanchette R.A."/>
            <person name="Henrissat B."/>
            <person name="Martinez A.T."/>
            <person name="Otillar R."/>
            <person name="Spatafora J.W."/>
            <person name="Yadav J.S."/>
            <person name="Aerts A."/>
            <person name="Benoit I."/>
            <person name="Boyd A."/>
            <person name="Carlson A."/>
            <person name="Copeland A."/>
            <person name="Coutinho P.M."/>
            <person name="de Vries R.P."/>
            <person name="Ferreira P."/>
            <person name="Findley K."/>
            <person name="Foster B."/>
            <person name="Gaskell J."/>
            <person name="Glotzer D."/>
            <person name="Gorecki P."/>
            <person name="Heitman J."/>
            <person name="Hesse C."/>
            <person name="Hori C."/>
            <person name="Igarashi K."/>
            <person name="Jurgens J.A."/>
            <person name="Kallen N."/>
            <person name="Kersten P."/>
            <person name="Kohler A."/>
            <person name="Kuees U."/>
            <person name="Kumar T.K.A."/>
            <person name="Kuo A."/>
            <person name="LaButti K."/>
            <person name="Larrondo L.F."/>
            <person name="Lindquist E."/>
            <person name="Ling A."/>
            <person name="Lombard V."/>
            <person name="Lucas S."/>
            <person name="Lundell T."/>
            <person name="Martin R."/>
            <person name="McLaughlin D.J."/>
            <person name="Morgenstern I."/>
            <person name="Morin E."/>
            <person name="Murat C."/>
            <person name="Nagy L.G."/>
            <person name="Nolan M."/>
            <person name="Ohm R.A."/>
            <person name="Patyshakuliyeva A."/>
            <person name="Rokas A."/>
            <person name="Ruiz-Duenas F.J."/>
            <person name="Sabat G."/>
            <person name="Salamov A."/>
            <person name="Samejima M."/>
            <person name="Schmutz J."/>
            <person name="Slot J.C."/>
            <person name="St John F."/>
            <person name="Stenlid J."/>
            <person name="Sun H."/>
            <person name="Sun S."/>
            <person name="Syed K."/>
            <person name="Tsang A."/>
            <person name="Wiebenga A."/>
            <person name="Young D."/>
            <person name="Pisabarro A."/>
            <person name="Eastwood D.C."/>
            <person name="Martin F."/>
            <person name="Cullen D."/>
            <person name="Grigoriev I.V."/>
            <person name="Hibbett D.S."/>
        </authorList>
    </citation>
    <scope>NUCLEOTIDE SEQUENCE</scope>
    <source>
        <strain evidence="2">FP-58527</strain>
    </source>
</reference>
<dbReference type="OrthoDB" id="3238099at2759"/>
<gene>
    <name evidence="1" type="ORF">FOMPIDRAFT_1045555</name>
</gene>
<proteinExistence type="predicted"/>
<evidence type="ECO:0000313" key="2">
    <source>
        <dbReference type="Proteomes" id="UP000015241"/>
    </source>
</evidence>
<dbReference type="Gene3D" id="3.80.10.10">
    <property type="entry name" value="Ribonuclease Inhibitor"/>
    <property type="match status" value="1"/>
</dbReference>
<dbReference type="InterPro" id="IPR036047">
    <property type="entry name" value="F-box-like_dom_sf"/>
</dbReference>
<organism evidence="1 2">
    <name type="scientific">Fomitopsis schrenkii</name>
    <name type="common">Brown rot fungus</name>
    <dbReference type="NCBI Taxonomy" id="2126942"/>
    <lineage>
        <taxon>Eukaryota</taxon>
        <taxon>Fungi</taxon>
        <taxon>Dikarya</taxon>
        <taxon>Basidiomycota</taxon>
        <taxon>Agaricomycotina</taxon>
        <taxon>Agaricomycetes</taxon>
        <taxon>Polyporales</taxon>
        <taxon>Fomitopsis</taxon>
    </lineage>
</organism>
<dbReference type="SUPFAM" id="SSF81383">
    <property type="entry name" value="F-box domain"/>
    <property type="match status" value="1"/>
</dbReference>
<sequence>MATAKQTSQTSCSPLPPEVWFNIIESLPRDTARTCLSVCRLFHGIALPLVFPRIVLRFGAFEIEYYPVEVLLRNPDRLRMLEETGQRHALELLDRMASDASFAAVVKTLQVQACPPRFVSAEERKRSLGAVSDWTDRLLTAIPLLKRLRTFSWHDKCPSPKAVVRQLADSCPLLECFEAPFSRIDMIPLHHLQNVKMIRAIFNGEGSPRVTGIQLRAPGPIFMSLYKTLRRPLSGGVPHCLLNTITDLELFFYDCSPEDLEEILRSARQLESLALLPLMHKDTVLQGRVYSALSAIPRDLTRIHSLIIGLTEGRLQPSQLDLLCGFIISRPRLRRLLVRSPMFSTDSWIFFHQLMTLGELQVLGITLECHDRLVSEWIDLLLTHVPNHLTALAVQFYNGYANKDTFSKLWSFLPNLQFMHVQLHYGIAVLTPNQFIRGASDSLRVICFNGRFYDVEWTTDGPRVVLPPWSSRKVRFRMVEDFGHADSEWLMRHLAFLDYMPAGW</sequence>
<name>S8FUN0_FOMSC</name>